<protein>
    <submittedName>
        <fullName evidence="2">Adenylate/guanylate cyclase domain-containing protein</fullName>
    </submittedName>
</protein>
<dbReference type="InterPro" id="IPR029787">
    <property type="entry name" value="Nucleotide_cyclase"/>
</dbReference>
<dbReference type="GO" id="GO:0035556">
    <property type="term" value="P:intracellular signal transduction"/>
    <property type="evidence" value="ECO:0007669"/>
    <property type="project" value="InterPro"/>
</dbReference>
<evidence type="ECO:0000259" key="1">
    <source>
        <dbReference type="PROSITE" id="PS50125"/>
    </source>
</evidence>
<dbReference type="SUPFAM" id="SSF55073">
    <property type="entry name" value="Nucleotide cyclase"/>
    <property type="match status" value="1"/>
</dbReference>
<dbReference type="Gene3D" id="3.30.70.1230">
    <property type="entry name" value="Nucleotide cyclase"/>
    <property type="match status" value="1"/>
</dbReference>
<comment type="caution">
    <text evidence="2">The sequence shown here is derived from an EMBL/GenBank/DDBJ whole genome shotgun (WGS) entry which is preliminary data.</text>
</comment>
<accession>A0A936YRW9</accession>
<dbReference type="PROSITE" id="PS50125">
    <property type="entry name" value="GUANYLATE_CYCLASE_2"/>
    <property type="match status" value="1"/>
</dbReference>
<dbReference type="RefSeq" id="WP_201660466.1">
    <property type="nucleotide sequence ID" value="NZ_JAEQNC010000009.1"/>
</dbReference>
<evidence type="ECO:0000313" key="3">
    <source>
        <dbReference type="Proteomes" id="UP000633219"/>
    </source>
</evidence>
<feature type="domain" description="Guanylate cyclase" evidence="1">
    <location>
        <begin position="221"/>
        <end position="356"/>
    </location>
</feature>
<dbReference type="PANTHER" id="PTHR43081">
    <property type="entry name" value="ADENYLATE CYCLASE, TERMINAL-DIFFERENTIATION SPECIFIC-RELATED"/>
    <property type="match status" value="1"/>
</dbReference>
<dbReference type="EMBL" id="JAEQNC010000009">
    <property type="protein sequence ID" value="MBL0373637.1"/>
    <property type="molecule type" value="Genomic_DNA"/>
</dbReference>
<keyword evidence="3" id="KW-1185">Reference proteome</keyword>
<dbReference type="AlphaFoldDB" id="A0A936YRW9"/>
<reference evidence="2" key="1">
    <citation type="submission" date="2021-01" db="EMBL/GenBank/DDBJ databases">
        <title>Rhizobium sp. strain KVB221 16S ribosomal RNA gene Genome sequencing and assembly.</title>
        <authorList>
            <person name="Kang M."/>
        </authorList>
    </citation>
    <scope>NUCLEOTIDE SEQUENCE</scope>
    <source>
        <strain evidence="2">KVB221</strain>
    </source>
</reference>
<dbReference type="PANTHER" id="PTHR43081:SF11">
    <property type="entry name" value="BLR2264 PROTEIN"/>
    <property type="match status" value="1"/>
</dbReference>
<dbReference type="Proteomes" id="UP000633219">
    <property type="component" value="Unassembled WGS sequence"/>
</dbReference>
<evidence type="ECO:0000313" key="2">
    <source>
        <dbReference type="EMBL" id="MBL0373637.1"/>
    </source>
</evidence>
<dbReference type="GO" id="GO:0006171">
    <property type="term" value="P:cAMP biosynthetic process"/>
    <property type="evidence" value="ECO:0007669"/>
    <property type="project" value="TreeGrafter"/>
</dbReference>
<dbReference type="Pfam" id="PF00211">
    <property type="entry name" value="Guanylate_cyc"/>
    <property type="match status" value="1"/>
</dbReference>
<name>A0A936YRW9_9HYPH</name>
<organism evidence="2 3">
    <name type="scientific">Rhizobium setariae</name>
    <dbReference type="NCBI Taxonomy" id="2801340"/>
    <lineage>
        <taxon>Bacteria</taxon>
        <taxon>Pseudomonadati</taxon>
        <taxon>Pseudomonadota</taxon>
        <taxon>Alphaproteobacteria</taxon>
        <taxon>Hyphomicrobiales</taxon>
        <taxon>Rhizobiaceae</taxon>
        <taxon>Rhizobium/Agrobacterium group</taxon>
        <taxon>Rhizobium</taxon>
    </lineage>
</organism>
<dbReference type="SMART" id="SM00044">
    <property type="entry name" value="CYCc"/>
    <property type="match status" value="1"/>
</dbReference>
<dbReference type="CDD" id="cd07302">
    <property type="entry name" value="CHD"/>
    <property type="match status" value="1"/>
</dbReference>
<dbReference type="GO" id="GO:0004016">
    <property type="term" value="F:adenylate cyclase activity"/>
    <property type="evidence" value="ECO:0007669"/>
    <property type="project" value="UniProtKB-ARBA"/>
</dbReference>
<gene>
    <name evidence="2" type="ORF">JJB09_16555</name>
</gene>
<dbReference type="InterPro" id="IPR001054">
    <property type="entry name" value="A/G_cyclase"/>
</dbReference>
<proteinExistence type="predicted"/>
<dbReference type="InterPro" id="IPR050697">
    <property type="entry name" value="Adenylyl/Guanylyl_Cyclase_3/4"/>
</dbReference>
<sequence>MSLPRINVSETLLNRVSNWLQQSALNGANLEDLIKGFCERLAAAGVPLVRVHLSFSMLHPLYDALGFTWIRGKGMSVEGFRASANEQDTNRFLNSPYYYLLTNNLQHMRRQIDPTAPAEFTVFEDLKNMGVTDYLAFVHAFGEGTNQGMLGSWSTDLPGGFGDNIIEALLQIQNSLAVAAKMAVLGKLADNMVTTYLGGNAGKRVLSGQVRRGDGETIRAALVMGDMRQSTILAEKAGRQVYIDTLNEFFDAIAAPFNKNGGEILSFVGDGFLAVYPCGRHREPSQTAARAAMAAVRQATARMAEMNGRRKKNGLGEIRYGIGLHMGNVMFGNVGLKDRLTFSAFGGAVNEVSRLEGLTKTHAHPIIASQAFATYCGGDWVTLGAKKLRGVETKVTVLTPGEENMKMTNIESTEIARTDVGSEAEQVMLLYRNSRGRQQQRLGENFFR</sequence>